<protein>
    <submittedName>
        <fullName evidence="1">Uncharacterized protein</fullName>
    </submittedName>
</protein>
<name>A0A916UB22_9BURK</name>
<dbReference type="EMBL" id="BMED01000001">
    <property type="protein sequence ID" value="GGC65209.1"/>
    <property type="molecule type" value="Genomic_DNA"/>
</dbReference>
<evidence type="ECO:0000313" key="1">
    <source>
        <dbReference type="EMBL" id="GGC65209.1"/>
    </source>
</evidence>
<sequence>MHCTESFADVTQLRKSEPAASPYLSVYSFVYEIRAWEPKSLSAVRINPNGENVNETLKIDMGQGIIQKTWKDKPKSDGYFQPNEQLFEMRTKNVYETPFAD</sequence>
<accession>A0A916UB22</accession>
<organism evidence="1 2">
    <name type="scientific">Undibacterium terreum</name>
    <dbReference type="NCBI Taxonomy" id="1224302"/>
    <lineage>
        <taxon>Bacteria</taxon>
        <taxon>Pseudomonadati</taxon>
        <taxon>Pseudomonadota</taxon>
        <taxon>Betaproteobacteria</taxon>
        <taxon>Burkholderiales</taxon>
        <taxon>Oxalobacteraceae</taxon>
        <taxon>Undibacterium</taxon>
    </lineage>
</organism>
<reference evidence="1" key="2">
    <citation type="submission" date="2020-09" db="EMBL/GenBank/DDBJ databases">
        <authorList>
            <person name="Sun Q."/>
            <person name="Zhou Y."/>
        </authorList>
    </citation>
    <scope>NUCLEOTIDE SEQUENCE</scope>
    <source>
        <strain evidence="1">CGMCC 1.10998</strain>
    </source>
</reference>
<keyword evidence="2" id="KW-1185">Reference proteome</keyword>
<dbReference type="AlphaFoldDB" id="A0A916UB22"/>
<dbReference type="Proteomes" id="UP000637423">
    <property type="component" value="Unassembled WGS sequence"/>
</dbReference>
<evidence type="ECO:0000313" key="2">
    <source>
        <dbReference type="Proteomes" id="UP000637423"/>
    </source>
</evidence>
<reference evidence="1" key="1">
    <citation type="journal article" date="2014" name="Int. J. Syst. Evol. Microbiol.">
        <title>Complete genome sequence of Corynebacterium casei LMG S-19264T (=DSM 44701T), isolated from a smear-ripened cheese.</title>
        <authorList>
            <consortium name="US DOE Joint Genome Institute (JGI-PGF)"/>
            <person name="Walter F."/>
            <person name="Albersmeier A."/>
            <person name="Kalinowski J."/>
            <person name="Ruckert C."/>
        </authorList>
    </citation>
    <scope>NUCLEOTIDE SEQUENCE</scope>
    <source>
        <strain evidence="1">CGMCC 1.10998</strain>
    </source>
</reference>
<proteinExistence type="predicted"/>
<gene>
    <name evidence="1" type="ORF">GCM10011396_10260</name>
</gene>
<comment type="caution">
    <text evidence="1">The sequence shown here is derived from an EMBL/GenBank/DDBJ whole genome shotgun (WGS) entry which is preliminary data.</text>
</comment>